<name>A0A2H6LBX5_9NOSO</name>
<proteinExistence type="predicted"/>
<dbReference type="EMBL" id="BDGE01000005">
    <property type="protein sequence ID" value="GBE90692.1"/>
    <property type="molecule type" value="Genomic_DNA"/>
</dbReference>
<comment type="caution">
    <text evidence="1">The sequence shown here is derived from an EMBL/GenBank/DDBJ whole genome shotgun (WGS) entry which is preliminary data.</text>
</comment>
<dbReference type="Gene3D" id="3.40.50.300">
    <property type="entry name" value="P-loop containing nucleotide triphosphate hydrolases"/>
    <property type="match status" value="1"/>
</dbReference>
<dbReference type="InterPro" id="IPR027417">
    <property type="entry name" value="P-loop_NTPase"/>
</dbReference>
<organism evidence="1 2">
    <name type="scientific">Nostoc cycadae WK-1</name>
    <dbReference type="NCBI Taxonomy" id="1861711"/>
    <lineage>
        <taxon>Bacteria</taxon>
        <taxon>Bacillati</taxon>
        <taxon>Cyanobacteriota</taxon>
        <taxon>Cyanophyceae</taxon>
        <taxon>Nostocales</taxon>
        <taxon>Nostocaceae</taxon>
        <taxon>Nostoc</taxon>
    </lineage>
</organism>
<gene>
    <name evidence="1" type="ORF">NCWK1_0411</name>
</gene>
<protein>
    <recommendedName>
        <fullName evidence="3">Serine/threonine protein kinase</fullName>
    </recommendedName>
</protein>
<dbReference type="AlphaFoldDB" id="A0A2H6LBX5"/>
<keyword evidence="2" id="KW-1185">Reference proteome</keyword>
<dbReference type="Proteomes" id="UP000236527">
    <property type="component" value="Unassembled WGS sequence"/>
</dbReference>
<sequence length="455" mass="52915">MLTPSGLQRLHEAILSWEIARNKGDRLTLQELSTQISISTKTLSRLWSLSKGVDQKTLKLCFSAFNLKLQEEDYTVSSGEDEGEIIEFFPKSSYQQKNHLTRLSNYEIEHRWPYPDGPVGLDSPLYIDRPPIEEIVYREITRPGCVIRIRSPRQMGKTSLVLRILAFAHQQGYRPVNVNCYQIDDTCLTDLNKLLRCLCWQIAQQLEIKPNLDDIWDEEVGYKLACSFYLQKYIFKQSSSPIVLVLSDVDRFFEYPHIAQEFFALLRSWCEEARQNYSWQKLRLVVVYSTEQYISLDINRSPFNIGLPIHLTEFTQSQVEDLARRYELNWSSGQESAQIMSLVGGHPALIQLTLFHLVSRKITLQDLIEEAIANGGIYRHHLWRHSLKLQSYPHLSKIYAELIKTKQCLVIDPVDAYQLESLGLICFDGDRILPRCKLYRVYFQKLLPTICLQSV</sequence>
<evidence type="ECO:0008006" key="3">
    <source>
        <dbReference type="Google" id="ProtNLM"/>
    </source>
</evidence>
<evidence type="ECO:0000313" key="2">
    <source>
        <dbReference type="Proteomes" id="UP000236527"/>
    </source>
</evidence>
<dbReference type="Pfam" id="PF14516">
    <property type="entry name" value="AAA_35"/>
    <property type="match status" value="1"/>
</dbReference>
<dbReference type="SUPFAM" id="SSF52540">
    <property type="entry name" value="P-loop containing nucleoside triphosphate hydrolases"/>
    <property type="match status" value="1"/>
</dbReference>
<accession>A0A2H6LBX5</accession>
<evidence type="ECO:0000313" key="1">
    <source>
        <dbReference type="EMBL" id="GBE90692.1"/>
    </source>
</evidence>
<reference evidence="2" key="1">
    <citation type="journal article" date="2018" name="Genome Announc.">
        <title>Draft Genome Sequence of the Nitrogen-Fixing and Hormogonia-Inducing Cyanobacterium Nostoc cycadae Strain WK-1, Isolated from the Coralloid Roots of Cycas revoluta.</title>
        <authorList>
            <person name="Kanesaki Y."/>
            <person name="Hirose M."/>
            <person name="Hirose Y."/>
            <person name="Fujisawa T."/>
            <person name="Nakamura Y."/>
            <person name="Watanabe S."/>
            <person name="Matsunaga S."/>
            <person name="Uchida H."/>
            <person name="Murakami A."/>
        </authorList>
    </citation>
    <scope>NUCLEOTIDE SEQUENCE [LARGE SCALE GENOMIC DNA]</scope>
    <source>
        <strain evidence="2">WK-1</strain>
    </source>
</reference>